<dbReference type="InterPro" id="IPR002048">
    <property type="entry name" value="EF_hand_dom"/>
</dbReference>
<evidence type="ECO:0000256" key="5">
    <source>
        <dbReference type="ARBA" id="ARBA00022837"/>
    </source>
</evidence>
<keyword evidence="4" id="KW-0677">Repeat</keyword>
<organism evidence="8 9">
    <name type="scientific">Octopus sinensis</name>
    <name type="common">East Asian common octopus</name>
    <dbReference type="NCBI Taxonomy" id="2607531"/>
    <lineage>
        <taxon>Eukaryota</taxon>
        <taxon>Metazoa</taxon>
        <taxon>Spiralia</taxon>
        <taxon>Lophotrochozoa</taxon>
        <taxon>Mollusca</taxon>
        <taxon>Cephalopoda</taxon>
        <taxon>Coleoidea</taxon>
        <taxon>Octopodiformes</taxon>
        <taxon>Octopoda</taxon>
        <taxon>Incirrata</taxon>
        <taxon>Octopodidae</taxon>
        <taxon>Octopus</taxon>
    </lineage>
</organism>
<dbReference type="Pfam" id="PF13833">
    <property type="entry name" value="EF-hand_8"/>
    <property type="match status" value="1"/>
</dbReference>
<dbReference type="PROSITE" id="PS50222">
    <property type="entry name" value="EF_HAND_2"/>
    <property type="match status" value="2"/>
</dbReference>
<evidence type="ECO:0000256" key="6">
    <source>
        <dbReference type="ARBA" id="ARBA00023288"/>
    </source>
</evidence>
<keyword evidence="2" id="KW-0519">Myristate</keyword>
<dbReference type="GO" id="GO:0005509">
    <property type="term" value="F:calcium ion binding"/>
    <property type="evidence" value="ECO:0007669"/>
    <property type="project" value="InterPro"/>
</dbReference>
<keyword evidence="6" id="KW-0449">Lipoprotein</keyword>
<dbReference type="SUPFAM" id="SSF48371">
    <property type="entry name" value="ARM repeat"/>
    <property type="match status" value="1"/>
</dbReference>
<gene>
    <name evidence="9" type="primary">LOC115228601</name>
</gene>
<evidence type="ECO:0000256" key="4">
    <source>
        <dbReference type="ARBA" id="ARBA00022737"/>
    </source>
</evidence>
<dbReference type="InterPro" id="IPR011989">
    <property type="entry name" value="ARM-like"/>
</dbReference>
<feature type="domain" description="EF-hand" evidence="7">
    <location>
        <begin position="60"/>
        <end position="95"/>
    </location>
</feature>
<accession>A0A6P7TTE7</accession>
<dbReference type="PANTHER" id="PTHR23055">
    <property type="entry name" value="CALCIUM BINDING PROTEINS"/>
    <property type="match status" value="1"/>
</dbReference>
<dbReference type="InterPro" id="IPR016024">
    <property type="entry name" value="ARM-type_fold"/>
</dbReference>
<dbReference type="CDD" id="cd00051">
    <property type="entry name" value="EFh"/>
    <property type="match status" value="1"/>
</dbReference>
<dbReference type="InterPro" id="IPR028846">
    <property type="entry name" value="Recoverin"/>
</dbReference>
<evidence type="ECO:0000259" key="7">
    <source>
        <dbReference type="PROSITE" id="PS50222"/>
    </source>
</evidence>
<dbReference type="SUPFAM" id="SSF47473">
    <property type="entry name" value="EF-hand"/>
    <property type="match status" value="1"/>
</dbReference>
<feature type="domain" description="EF-hand" evidence="7">
    <location>
        <begin position="96"/>
        <end position="131"/>
    </location>
</feature>
<keyword evidence="3" id="KW-0479">Metal-binding</keyword>
<dbReference type="PROSITE" id="PS00018">
    <property type="entry name" value="EF_HAND_1"/>
    <property type="match status" value="3"/>
</dbReference>
<dbReference type="PANTHER" id="PTHR23055:SF178">
    <property type="entry name" value="NEUROCALCIN HOMOLOG"/>
    <property type="match status" value="1"/>
</dbReference>
<comment type="similarity">
    <text evidence="1">Belongs to the recoverin family.</text>
</comment>
<dbReference type="SMART" id="SM00054">
    <property type="entry name" value="EFh"/>
    <property type="match status" value="3"/>
</dbReference>
<name>A0A6P7TTE7_9MOLL</name>
<evidence type="ECO:0000313" key="8">
    <source>
        <dbReference type="Proteomes" id="UP000515154"/>
    </source>
</evidence>
<evidence type="ECO:0000256" key="3">
    <source>
        <dbReference type="ARBA" id="ARBA00022723"/>
    </source>
</evidence>
<evidence type="ECO:0000313" key="9">
    <source>
        <dbReference type="RefSeq" id="XP_029655018.1"/>
    </source>
</evidence>
<dbReference type="RefSeq" id="XP_029655018.1">
    <property type="nucleotide sequence ID" value="XM_029799158.1"/>
</dbReference>
<dbReference type="Proteomes" id="UP000515154">
    <property type="component" value="Unplaced"/>
</dbReference>
<evidence type="ECO:0000256" key="1">
    <source>
        <dbReference type="ARBA" id="ARBA00006049"/>
    </source>
</evidence>
<dbReference type="Gene3D" id="1.10.238.10">
    <property type="entry name" value="EF-hand"/>
    <property type="match status" value="2"/>
</dbReference>
<dbReference type="KEGG" id="osn:115228601"/>
<protein>
    <submittedName>
        <fullName evidence="9">Neuronal calcium sensor 1-like</fullName>
    </submittedName>
</protein>
<dbReference type="Gene3D" id="1.25.10.10">
    <property type="entry name" value="Leucine-rich Repeat Variant"/>
    <property type="match status" value="1"/>
</dbReference>
<keyword evidence="5" id="KW-0106">Calcium</keyword>
<keyword evidence="8" id="KW-1185">Reference proteome</keyword>
<reference evidence="9" key="1">
    <citation type="submission" date="2025-08" db="UniProtKB">
        <authorList>
            <consortium name="RefSeq"/>
        </authorList>
    </citation>
    <scope>IDENTIFICATION</scope>
</reference>
<dbReference type="AlphaFoldDB" id="A0A6P7TTE7"/>
<evidence type="ECO:0000256" key="2">
    <source>
        <dbReference type="ARBA" id="ARBA00022707"/>
    </source>
</evidence>
<dbReference type="InterPro" id="IPR011992">
    <property type="entry name" value="EF-hand-dom_pair"/>
</dbReference>
<sequence length="256" mass="29173">MGNQSSKSNKKIDEVMDLSDLISKREIKDLSEILVFGEPGKKITLELFISMYKNIFPTGDPTKFANYVFNAIDKNKDGAIDFSEFIIAVNILRSTEDETKLQWIFKLCDFDSNGDISKNEIINVFQVLTELYYLQALYEMIGDDCCLDKAKKHANDLFVKCDSDKNDLISLDEFMEEGDLITKLKFETESKLIHEFSAMSLCNLANDIVCRSWIAECSGLDAINNCLTSSDPDVQKNSIETLFKILEVFEHITLFN</sequence>
<proteinExistence type="inferred from homology"/>
<dbReference type="InterPro" id="IPR018247">
    <property type="entry name" value="EF_Hand_1_Ca_BS"/>
</dbReference>
<dbReference type="Pfam" id="PF13499">
    <property type="entry name" value="EF-hand_7"/>
    <property type="match status" value="1"/>
</dbReference>